<dbReference type="CDD" id="cd17975">
    <property type="entry name" value="DEXHc_DHX29"/>
    <property type="match status" value="1"/>
</dbReference>
<keyword evidence="16" id="KW-1185">Reference proteome</keyword>
<evidence type="ECO:0000256" key="2">
    <source>
        <dbReference type="ARBA" id="ARBA00022490"/>
    </source>
</evidence>
<reference evidence="16" key="1">
    <citation type="journal article" date="2013" name="Science">
        <title>Comparative analysis of bat genomes provides insight into the evolution of flight and immunity.</title>
        <authorList>
            <person name="Zhang G."/>
            <person name="Cowled C."/>
            <person name="Shi Z."/>
            <person name="Huang Z."/>
            <person name="Bishop-Lilly K.A."/>
            <person name="Fang X."/>
            <person name="Wynne J.W."/>
            <person name="Xiong Z."/>
            <person name="Baker M.L."/>
            <person name="Zhao W."/>
            <person name="Tachedjian M."/>
            <person name="Zhu Y."/>
            <person name="Zhou P."/>
            <person name="Jiang X."/>
            <person name="Ng J."/>
            <person name="Yang L."/>
            <person name="Wu L."/>
            <person name="Xiao J."/>
            <person name="Feng Y."/>
            <person name="Chen Y."/>
            <person name="Sun X."/>
            <person name="Zhang Y."/>
            <person name="Marsh G.A."/>
            <person name="Crameri G."/>
            <person name="Broder C.C."/>
            <person name="Frey K.G."/>
            <person name="Wang L.F."/>
            <person name="Wang J."/>
        </authorList>
    </citation>
    <scope>NUCLEOTIDE SEQUENCE [LARGE SCALE GENOMIC DNA]</scope>
</reference>
<comment type="subunit">
    <text evidence="11">Part of the 43S pre-initiation complex (PIC) that contains at least Met-tRNA, EIF1, EIF1A (EIF1AX or EIF1AY), EIF2S1, EIF2S2, EIF2S3, EIF3A, EIF3B, EIF3C, EIF3D, EIF3E, EIF3F, EIF3G, EIF3H, EIF3I, EIF3J, EIF3K, EIF3L, EIF3M, DHX29 and the 40S ribosomal subunit.</text>
</comment>
<comment type="function">
    <text evidence="11">ATP-binding RNA helicase involved in translation initiation. Part of the 43S pre-initiation complex that is required for efficient initiation on mRNAs of higher eukaryotes with structured 5'-UTRs by promoting efficient NTPase-dependent 48S complex formation. Specifically binds to the 40S ribosome near the mRNA entrance. Does not possess a processive helicase activity.</text>
</comment>
<dbReference type="FunFam" id="3.40.50.300:FF:000325">
    <property type="entry name" value="ATP-dependent RNA helicase DHX29"/>
    <property type="match status" value="1"/>
</dbReference>
<sequence length="1529" mass="170677">MSGPGVHESLPDPYLPPFFPREGGGAPRATPPRRELASAMGRHRTPAAALMCPGDGGGTGPRSSGVESPVGFPVPGCRPDPQRGACKGQTICDALSLYPSPFLSLKVNRNIFKAERGGRPSRGNGMAPQRAGATAGGKGPEAETGGCPAQVGRVCMDWDPVALPCRLAPPTPMRLLVGVTPSDAFLTASCPVCCQAPPSPRGISHHACPCPCPFAHFTLRPGTPELLQPSGAFSWIRAVWLFSFLPVVINNKLEQRIIGVINEHKKQNNGKGVISGRLTAKKLQDLYMALQAFSFKTKDIEDAMTNTLLHGGDLHSALDWLCLNLPDDALPEGFSQEFEEQQPKSRPKFQAPPAPATVSPPLQPKTRKQEEEPKVKPKKEEKNMEVNMKEWILRYAEQQNEEEKSENSKSLEEEEKFDPNERYLHLAAKLLDAKEQAAACKLEKNKQGQKEAQEKIRKFQREMETLEDHPVFNPAIKISPQQNERKKPPVATEGESALNLNLFEKSTAATEEEKEKKKAAQDVRNFDYTARSWTGKSPKQFLIDWVRKNLPKSPNPAFEKVPVGRYWKCRVRVIRSEGDVLVVCPTILTEDGMQAQHLGATLALYRLAKGQSVHQLLPPTYRAVWLEWSDAEKKKEELNKMETNKPRDLFIAKLLNKVKQQLQLQQQQEHSEDKRESAEDAEESWENLVSDEDFSALSLESEKAEDLEPVRNLLRKLQSTPKYQGLLKERQQLPVFKHRSAIVETLKRHRVVVVAGDTGSGKSTQVPHFLLEDLLLNEPGTRKCNIVCTQPRRISAVSLATRVCDELGCDSGPGGRNSLCGYQIRMESRASESTRLLYCTTGVLLRKLQEDGLLTSVSHVIVDEVHERSVQSDFLLVILKAILQKRSDLHLILMSATVDSEKFSTYFTHCPILRISGRSYPVEVFHLEDIVEETGFVLEKDSEYCQKFLEEEEEITVNVTSKAGEIKKYQEYIPVQTGAGAGLSPFYQKYSSRTQHALLYMNPHKINLDLVLELLAYLDRSPQFRNMEGAVLIFLPGLAHIQQLYDLLSADRRFSSGRYKVIALHSILSTQDQATAFTLPPRGVRKIVLATNIAETGITIPDVVFVIDTGRTKENKYHESSQMSSLVETFVSKASALQRQGRAGRVRDGFCFRMYTRERFEGFMEYSVPEILRVPLEELCLHIMKCNLGSPEDFLSKALDPPQLQVISNAMNLLRKIGACELTEPKLTPLGQHLAALPVNVKIGKMLIFGAIFGCLDPVATLAAVMTEKSPFTTPIGRKDEADLAKSALATANSDHLTIYNAYLGWKKARQEGGPRSEVAYCRRNFLNRTSLLTLEDVKQELIRLVKAAGFSASTSNGWEGSKATQTLSFQEVALLKAVLAAGLSDSVGKILCTRSVDVTEKLACMVETAQGKAQVHPSSVNRDLQTYGWLLYQEKVRYARVYLRETTLISPFPVLLFGGDIEVQHRERLLSVDGWIHFQAPVKIAVIFKQLRVLIDSVLRKKLENPKMSLENDKILQIITELIKTENN</sequence>
<dbReference type="GO" id="GO:0016887">
    <property type="term" value="F:ATP hydrolysis activity"/>
    <property type="evidence" value="ECO:0007669"/>
    <property type="project" value="RHEA"/>
</dbReference>
<comment type="similarity">
    <text evidence="1 11">Belongs to the DEAD box helicase family. DEAH subfamily.</text>
</comment>
<dbReference type="GO" id="GO:0045948">
    <property type="term" value="P:positive regulation of translational initiation"/>
    <property type="evidence" value="ECO:0007669"/>
    <property type="project" value="UniProtKB-UniRule"/>
</dbReference>
<dbReference type="EMBL" id="KB105949">
    <property type="protein sequence ID" value="ELK31758.1"/>
    <property type="molecule type" value="Genomic_DNA"/>
</dbReference>
<dbReference type="Pfam" id="PF24385">
    <property type="entry name" value="DSRM_DHX29"/>
    <property type="match status" value="1"/>
</dbReference>
<dbReference type="GO" id="GO:0003724">
    <property type="term" value="F:RNA helicase activity"/>
    <property type="evidence" value="ECO:0007669"/>
    <property type="project" value="UniProtKB-UniRule"/>
</dbReference>
<dbReference type="Gene3D" id="3.40.50.300">
    <property type="entry name" value="P-loop containing nucleotide triphosphate hydrolases"/>
    <property type="match status" value="2"/>
</dbReference>
<evidence type="ECO:0000256" key="10">
    <source>
        <dbReference type="ARBA" id="ARBA00047984"/>
    </source>
</evidence>
<accession>L5M217</accession>
<dbReference type="Pfam" id="PF00270">
    <property type="entry name" value="DEAD"/>
    <property type="match status" value="1"/>
</dbReference>
<comment type="subcellular location">
    <subcellularLocation>
        <location evidence="11">Cytoplasm</location>
    </subcellularLocation>
</comment>
<evidence type="ECO:0000259" key="14">
    <source>
        <dbReference type="PROSITE" id="PS51194"/>
    </source>
</evidence>
<dbReference type="Pfam" id="PF00271">
    <property type="entry name" value="Helicase_C"/>
    <property type="match status" value="1"/>
</dbReference>
<dbReference type="SMART" id="SM00487">
    <property type="entry name" value="DEXDc"/>
    <property type="match status" value="1"/>
</dbReference>
<dbReference type="FunFam" id="1.20.120.1080:FF:000002">
    <property type="entry name" value="Putative ATP-dependent RNA helicase DHX36"/>
    <property type="match status" value="1"/>
</dbReference>
<feature type="region of interest" description="Disordered" evidence="12">
    <location>
        <begin position="114"/>
        <end position="144"/>
    </location>
</feature>
<dbReference type="PANTHER" id="PTHR18934">
    <property type="entry name" value="ATP-DEPENDENT RNA HELICASE"/>
    <property type="match status" value="1"/>
</dbReference>
<dbReference type="PROSITE" id="PS00690">
    <property type="entry name" value="DEAH_ATP_HELICASE"/>
    <property type="match status" value="1"/>
</dbReference>
<evidence type="ECO:0000256" key="5">
    <source>
        <dbReference type="ARBA" id="ARBA00022801"/>
    </source>
</evidence>
<dbReference type="InterPro" id="IPR007502">
    <property type="entry name" value="Helicase-assoc_dom"/>
</dbReference>
<evidence type="ECO:0000256" key="7">
    <source>
        <dbReference type="ARBA" id="ARBA00022840"/>
    </source>
</evidence>
<keyword evidence="3 11" id="KW-0396">Initiation factor</keyword>
<organism evidence="15 16">
    <name type="scientific">Myotis davidii</name>
    <name type="common">David's myotis</name>
    <dbReference type="NCBI Taxonomy" id="225400"/>
    <lineage>
        <taxon>Eukaryota</taxon>
        <taxon>Metazoa</taxon>
        <taxon>Chordata</taxon>
        <taxon>Craniata</taxon>
        <taxon>Vertebrata</taxon>
        <taxon>Euteleostomi</taxon>
        <taxon>Mammalia</taxon>
        <taxon>Eutheria</taxon>
        <taxon>Laurasiatheria</taxon>
        <taxon>Chiroptera</taxon>
        <taxon>Yangochiroptera</taxon>
        <taxon>Vespertilionidae</taxon>
        <taxon>Myotis</taxon>
    </lineage>
</organism>
<evidence type="ECO:0000313" key="16">
    <source>
        <dbReference type="Proteomes" id="UP000010556"/>
    </source>
</evidence>
<dbReference type="GO" id="GO:0005737">
    <property type="term" value="C:cytoplasm"/>
    <property type="evidence" value="ECO:0007669"/>
    <property type="project" value="UniProtKB-SubCell"/>
</dbReference>
<feature type="compositionally biased region" description="Basic and acidic residues" evidence="12">
    <location>
        <begin position="669"/>
        <end position="678"/>
    </location>
</feature>
<dbReference type="Proteomes" id="UP000010556">
    <property type="component" value="Unassembled WGS sequence"/>
</dbReference>
<dbReference type="eggNOG" id="KOG0920">
    <property type="taxonomic scope" value="Eukaryota"/>
</dbReference>
<dbReference type="InterPro" id="IPR002464">
    <property type="entry name" value="DNA/RNA_helicase_DEAH_CS"/>
</dbReference>
<dbReference type="SMART" id="SM00490">
    <property type="entry name" value="HELICc"/>
    <property type="match status" value="1"/>
</dbReference>
<dbReference type="Pfam" id="PF26026">
    <property type="entry name" value="RNA_hel_CTD"/>
    <property type="match status" value="1"/>
</dbReference>
<keyword evidence="9 11" id="KW-0175">Coiled coil</keyword>
<dbReference type="InterPro" id="IPR056328">
    <property type="entry name" value="DSRM_DHX29"/>
</dbReference>
<feature type="region of interest" description="Disordered" evidence="12">
    <location>
        <begin position="335"/>
        <end position="383"/>
    </location>
</feature>
<dbReference type="InterPro" id="IPR014001">
    <property type="entry name" value="Helicase_ATP-bd"/>
</dbReference>
<dbReference type="CDD" id="cd18791">
    <property type="entry name" value="SF2_C_RHA"/>
    <property type="match status" value="1"/>
</dbReference>
<dbReference type="Gene3D" id="1.20.120.1080">
    <property type="match status" value="1"/>
</dbReference>
<dbReference type="SMART" id="SM00847">
    <property type="entry name" value="HA2"/>
    <property type="match status" value="1"/>
</dbReference>
<keyword evidence="4 11" id="KW-0547">Nucleotide-binding</keyword>
<evidence type="ECO:0000256" key="9">
    <source>
        <dbReference type="ARBA" id="ARBA00023054"/>
    </source>
</evidence>
<dbReference type="HAMAP" id="MF_03068">
    <property type="entry name" value="DHX29"/>
    <property type="match status" value="1"/>
</dbReference>
<feature type="domain" description="Helicase ATP-binding" evidence="13">
    <location>
        <begin position="743"/>
        <end position="916"/>
    </location>
</feature>
<dbReference type="InterPro" id="IPR027417">
    <property type="entry name" value="P-loop_NTPase"/>
</dbReference>
<evidence type="ECO:0000313" key="15">
    <source>
        <dbReference type="EMBL" id="ELK31758.1"/>
    </source>
</evidence>
<dbReference type="InterPro" id="IPR059023">
    <property type="entry name" value="RNA_hel_CTD"/>
</dbReference>
<feature type="domain" description="Helicase C-terminal" evidence="14">
    <location>
        <begin position="1010"/>
        <end position="1187"/>
    </location>
</feature>
<dbReference type="GO" id="GO:0003743">
    <property type="term" value="F:translation initiation factor activity"/>
    <property type="evidence" value="ECO:0007669"/>
    <property type="project" value="UniProtKB-KW"/>
</dbReference>
<dbReference type="InterPro" id="IPR048333">
    <property type="entry name" value="HA2_WH"/>
</dbReference>
<dbReference type="PROSITE" id="PS51194">
    <property type="entry name" value="HELICASE_CTER"/>
    <property type="match status" value="1"/>
</dbReference>
<comment type="catalytic activity">
    <reaction evidence="10 11">
        <text>ATP + H2O = ADP + phosphate + H(+)</text>
        <dbReference type="Rhea" id="RHEA:13065"/>
        <dbReference type="ChEBI" id="CHEBI:15377"/>
        <dbReference type="ChEBI" id="CHEBI:15378"/>
        <dbReference type="ChEBI" id="CHEBI:30616"/>
        <dbReference type="ChEBI" id="CHEBI:43474"/>
        <dbReference type="ChEBI" id="CHEBI:456216"/>
        <dbReference type="EC" id="3.6.4.13"/>
    </reaction>
</comment>
<dbReference type="GO" id="GO:0003723">
    <property type="term" value="F:RNA binding"/>
    <property type="evidence" value="ECO:0007669"/>
    <property type="project" value="TreeGrafter"/>
</dbReference>
<evidence type="ECO:0000256" key="8">
    <source>
        <dbReference type="ARBA" id="ARBA00022917"/>
    </source>
</evidence>
<protein>
    <recommendedName>
        <fullName evidence="11">ATP-dependent RNA helicase DHX29</fullName>
        <ecNumber evidence="11">3.6.4.13</ecNumber>
    </recommendedName>
    <alternativeName>
        <fullName evidence="11">DEAH box protein 29</fullName>
    </alternativeName>
</protein>
<evidence type="ECO:0000256" key="6">
    <source>
        <dbReference type="ARBA" id="ARBA00022806"/>
    </source>
</evidence>
<dbReference type="PANTHER" id="PTHR18934:SF264">
    <property type="entry name" value="ATP-DEPENDENT RNA HELICASE DHX29"/>
    <property type="match status" value="1"/>
</dbReference>
<dbReference type="FunFam" id="3.40.50.300:FF:000500">
    <property type="entry name" value="ATP-dependent RNA helicase DHX29"/>
    <property type="match status" value="1"/>
</dbReference>
<keyword evidence="2 11" id="KW-0963">Cytoplasm</keyword>
<dbReference type="Pfam" id="PF24899">
    <property type="entry name" value="UBA_DHX29"/>
    <property type="match status" value="1"/>
</dbReference>
<keyword evidence="8 11" id="KW-0648">Protein biosynthesis</keyword>
<keyword evidence="7 11" id="KW-0067">ATP-binding</keyword>
<dbReference type="InterPro" id="IPR001650">
    <property type="entry name" value="Helicase_C-like"/>
</dbReference>
<keyword evidence="5 11" id="KW-0378">Hydrolase</keyword>
<dbReference type="Pfam" id="PF04408">
    <property type="entry name" value="WHD_HA2"/>
    <property type="match status" value="1"/>
</dbReference>
<feature type="region of interest" description="Disordered" evidence="12">
    <location>
        <begin position="665"/>
        <end position="688"/>
    </location>
</feature>
<name>L5M217_MYODS</name>
<feature type="compositionally biased region" description="Acidic residues" evidence="12">
    <location>
        <begin position="679"/>
        <end position="688"/>
    </location>
</feature>
<evidence type="ECO:0000256" key="11">
    <source>
        <dbReference type="HAMAP-Rule" id="MF_03068"/>
    </source>
</evidence>
<dbReference type="GO" id="GO:0005524">
    <property type="term" value="F:ATP binding"/>
    <property type="evidence" value="ECO:0007669"/>
    <property type="project" value="UniProtKB-UniRule"/>
</dbReference>
<dbReference type="Pfam" id="PF07717">
    <property type="entry name" value="OB_NTP_bind"/>
    <property type="match status" value="1"/>
</dbReference>
<evidence type="ECO:0000259" key="13">
    <source>
        <dbReference type="PROSITE" id="PS51192"/>
    </source>
</evidence>
<proteinExistence type="inferred from homology"/>
<evidence type="ECO:0000256" key="4">
    <source>
        <dbReference type="ARBA" id="ARBA00022741"/>
    </source>
</evidence>
<keyword evidence="6 11" id="KW-0347">Helicase</keyword>
<feature type="compositionally biased region" description="Basic and acidic residues" evidence="12">
    <location>
        <begin position="401"/>
        <end position="417"/>
    </location>
</feature>
<evidence type="ECO:0000256" key="3">
    <source>
        <dbReference type="ARBA" id="ARBA00022540"/>
    </source>
</evidence>
<evidence type="ECO:0000256" key="12">
    <source>
        <dbReference type="SAM" id="MobiDB-lite"/>
    </source>
</evidence>
<dbReference type="Pfam" id="PF21010">
    <property type="entry name" value="HA2_C"/>
    <property type="match status" value="1"/>
</dbReference>
<feature type="compositionally biased region" description="Basic and acidic residues" evidence="12">
    <location>
        <begin position="367"/>
        <end position="383"/>
    </location>
</feature>
<dbReference type="SUPFAM" id="SSF52540">
    <property type="entry name" value="P-loop containing nucleoside triphosphate hydrolases"/>
    <property type="match status" value="1"/>
</dbReference>
<dbReference type="InterPro" id="IPR011545">
    <property type="entry name" value="DEAD/DEAH_box_helicase_dom"/>
</dbReference>
<feature type="region of interest" description="Disordered" evidence="12">
    <location>
        <begin position="1"/>
        <end position="42"/>
    </location>
</feature>
<dbReference type="EC" id="3.6.4.13" evidence="11"/>
<dbReference type="InterPro" id="IPR056890">
    <property type="entry name" value="UBA_DHX29-like"/>
</dbReference>
<gene>
    <name evidence="11" type="primary">DHX29</name>
    <name evidence="15" type="ORF">MDA_GLEAN10023566</name>
</gene>
<dbReference type="InterPro" id="IPR034730">
    <property type="entry name" value="DHX29"/>
</dbReference>
<feature type="region of interest" description="Disordered" evidence="12">
    <location>
        <begin position="398"/>
        <end position="417"/>
    </location>
</feature>
<dbReference type="InterPro" id="IPR011709">
    <property type="entry name" value="DEAD-box_helicase_OB_fold"/>
</dbReference>
<feature type="coiled-coil region" evidence="11">
    <location>
        <begin position="442"/>
        <end position="469"/>
    </location>
</feature>
<dbReference type="PROSITE" id="PS51192">
    <property type="entry name" value="HELICASE_ATP_BIND_1"/>
    <property type="match status" value="1"/>
</dbReference>
<evidence type="ECO:0000256" key="1">
    <source>
        <dbReference type="ARBA" id="ARBA00008792"/>
    </source>
</evidence>